<dbReference type="PANTHER" id="PTHR47957:SF3">
    <property type="entry name" value="ATP-DEPENDENT HELICASE HRQ1"/>
    <property type="match status" value="1"/>
</dbReference>
<gene>
    <name evidence="5" type="ORF">Voc01_103320</name>
</gene>
<evidence type="ECO:0000256" key="1">
    <source>
        <dbReference type="ARBA" id="ARBA00022741"/>
    </source>
</evidence>
<dbReference type="Pfam" id="PF00270">
    <property type="entry name" value="DEAD"/>
    <property type="match status" value="1"/>
</dbReference>
<dbReference type="Gene3D" id="3.40.50.300">
    <property type="entry name" value="P-loop containing nucleotide triphosphate hydrolases"/>
    <property type="match status" value="2"/>
</dbReference>
<evidence type="ECO:0000313" key="5">
    <source>
        <dbReference type="EMBL" id="GIJ75415.1"/>
    </source>
</evidence>
<dbReference type="GO" id="GO:0005524">
    <property type="term" value="F:ATP binding"/>
    <property type="evidence" value="ECO:0007669"/>
    <property type="project" value="UniProtKB-KW"/>
</dbReference>
<evidence type="ECO:0000313" key="6">
    <source>
        <dbReference type="Proteomes" id="UP000635606"/>
    </source>
</evidence>
<proteinExistence type="predicted"/>
<dbReference type="InterPro" id="IPR018973">
    <property type="entry name" value="MZB"/>
</dbReference>
<dbReference type="Proteomes" id="UP000635606">
    <property type="component" value="Unassembled WGS sequence"/>
</dbReference>
<dbReference type="PANTHER" id="PTHR47957">
    <property type="entry name" value="ATP-DEPENDENT HELICASE HRQ1"/>
    <property type="match status" value="1"/>
</dbReference>
<feature type="domain" description="Helicase ATP-binding" evidence="4">
    <location>
        <begin position="102"/>
        <end position="390"/>
    </location>
</feature>
<comment type="caution">
    <text evidence="5">The sequence shown here is derived from an EMBL/GenBank/DDBJ whole genome shotgun (WGS) entry which is preliminary data.</text>
</comment>
<name>A0A8J4EH35_9ACTN</name>
<dbReference type="SMART" id="SM00490">
    <property type="entry name" value="HELICc"/>
    <property type="match status" value="1"/>
</dbReference>
<dbReference type="GO" id="GO:0043138">
    <property type="term" value="F:3'-5' DNA helicase activity"/>
    <property type="evidence" value="ECO:0007669"/>
    <property type="project" value="TreeGrafter"/>
</dbReference>
<accession>A0A8J4EH35</accession>
<dbReference type="GO" id="GO:0006289">
    <property type="term" value="P:nucleotide-excision repair"/>
    <property type="evidence" value="ECO:0007669"/>
    <property type="project" value="TreeGrafter"/>
</dbReference>
<protein>
    <recommendedName>
        <fullName evidence="4">Helicase ATP-binding domain-containing protein</fullName>
    </recommendedName>
</protein>
<keyword evidence="2" id="KW-0067">ATP-binding</keyword>
<keyword evidence="1" id="KW-0547">Nucleotide-binding</keyword>
<sequence length="1813" mass="197931">MNVSGLSPTAVQQQLRSFFARYYDTAYSVRDGSVAAELQQVLAEPGVLFQEPYLELLPTWIQDSQTVDALCRDVGVPELAGFVAAGLFAGVERLWTHQADALRHSMSGRDVVVTSGTGSGKTESFLLPVLARLVGESGRWTESDGTGDPWWRRGMSYTSQRQPTGGRPAAIRALVLYPMNALVEDQLMRLRRSVDSPAAQSWLARHRPGQCLYFGRYTGRTPVSGLRNASNEKKLRRAMVQLYSRYAELESRIAGAAGEIPDEVRYYLQRPTGAEMRSRWDMQDAPPDILITNYSMLNIMLMRGEEAAMFDATRQWLAASADNVLTVVVDELHMYRGTQGTEVSYLLRRFLDRVGLNGDSQQLSVVATSASLDASRQKDIDFLSSFFSRRADNFVVLSGDPVRHDGVPALPGWAPRIQAGERPSPQDLRPAMQQAFMGPDGTSRARPMDAAARALFPDDTDGAASVRTEALDTLIAGLASDPGTGIRLRSHMFFRNVTGIWACANRDCTQVPTGLPQPGQRRLVGRLYSRPQYRCVCGGHVLELLYCETCGEVFLGGYNSELASRQPSRYLVSTITNLEQLPDRASTERTAASYTLVLPTDGLRADIDPTPRRRLGGRPTDRSRPTYDIAFVPAILDPASGSVRAAPASAADNVNAYLYTVTSRPEEARAKLPPLPTTCPACNDDREMFANTRRLEDPSRSRSPIRTMGTGFEKTNQVLADALRRRLDSNLVVFTDSRQEAARISAGLERAHYQDLVRQLTVGTLNAEDDISVALRAAAPAVDPATRPPMPDLPADLLTAVIKTANGIGSDADRQLLDQERQRRQGRSLVQLSNANAQQLLTLGVNPAGPALSCSRSSEGQPWTGLYTWPPTSAPPSPPIRRPDGDLSGDMQALRRLIDQGILRETQLAVFAGGGRDLESLGLGMVTVDLTEAATAGLPDDVFRQASLSTARLLGLRKQFPEQRRSPGDQLHRAARDYLAAVADIHNIDPKSLVDDVVKALAVDRDGFRLSSDTLRIVPGGDHQWRCRQCRRRHLHPSAGVCISCRSRLGTQGEPRQEDVDYYSFLARQAGAPFRLHCEELTGQTDKLDAQARQAQFQGIFLQDEIPVVDAIDLLSVTTTMEAGVDIGPLNAVVMANMPPQRFNYQQRVGRAGRRGQHLSVALTLCRGTRSHDDHYFQHPDRITGDPPPPPYVDLTSVDIIRRCLAAEALRLAFNAAADAVTGWSVGRNVHGEFGAVSDWPTVRDEVTRWLRTSGDQLRHAATVLLATGHPLHHLAGELAGWASDELPALVERAAAAPTGAPNLAQRLAESGVLPMFGFPTRSRDLYTRFPTGPEPEGLIQRDIDLAVSEFAPGAELVRDKALHTAVGLVAYQQQGPRWTAVPPAEDRRRVGLCDDCLALSLPDPTAITSDRDVDNATCPVCGALAAQGDFRIINACQPLGFRTSYTPQDYDGTFEFAPRAGSARLSVDQSTPMHTAGHLNAHLRSGKAQTVRVNEGRSEGYLLGELPGIDGLVDLEILADPDRVRDLNLGRAATATPTRQERLTLASIKTTDALLVGLTHEPAALTLDPRRLAARAAWLSAGTLLRRAAATLLDIEARELVVGIHPRGDGDTVRGEVFLADALENGAGYATWLGQNPDQLLAHALQHSQDLRQHIDPARPGGLERPCDSSCYDCLRDHANSPYHPLLDWRLALDLVDLLHGRPVDPATDAARAAELTTRFAASFPGWTATTVAGVPALRDSHDEQTVLVTHPLEADTSDRIAAAHRDLAAAGYTRYVNGTPPPQRMVVEVSSYELLRRQGYIYSRLMALAGD</sequence>
<dbReference type="EMBL" id="BOPH01000157">
    <property type="protein sequence ID" value="GIJ75415.1"/>
    <property type="molecule type" value="Genomic_DNA"/>
</dbReference>
<reference evidence="5" key="1">
    <citation type="submission" date="2021-01" db="EMBL/GenBank/DDBJ databases">
        <title>Whole genome shotgun sequence of Virgisporangium ochraceum NBRC 16418.</title>
        <authorList>
            <person name="Komaki H."/>
            <person name="Tamura T."/>
        </authorList>
    </citation>
    <scope>NUCLEOTIDE SEQUENCE</scope>
    <source>
        <strain evidence="5">NBRC 16418</strain>
    </source>
</reference>
<dbReference type="InterPro" id="IPR027417">
    <property type="entry name" value="P-loop_NTPase"/>
</dbReference>
<dbReference type="InterPro" id="IPR011545">
    <property type="entry name" value="DEAD/DEAH_box_helicase_dom"/>
</dbReference>
<feature type="region of interest" description="Disordered" evidence="3">
    <location>
        <begin position="603"/>
        <end position="623"/>
    </location>
</feature>
<dbReference type="Pfam" id="PF00271">
    <property type="entry name" value="Helicase_C"/>
    <property type="match status" value="1"/>
</dbReference>
<dbReference type="PROSITE" id="PS51192">
    <property type="entry name" value="HELICASE_ATP_BIND_1"/>
    <property type="match status" value="1"/>
</dbReference>
<dbReference type="GO" id="GO:0003676">
    <property type="term" value="F:nucleic acid binding"/>
    <property type="evidence" value="ECO:0007669"/>
    <property type="project" value="InterPro"/>
</dbReference>
<evidence type="ECO:0000256" key="2">
    <source>
        <dbReference type="ARBA" id="ARBA00022840"/>
    </source>
</evidence>
<dbReference type="GO" id="GO:0036297">
    <property type="term" value="P:interstrand cross-link repair"/>
    <property type="evidence" value="ECO:0007669"/>
    <property type="project" value="TreeGrafter"/>
</dbReference>
<organism evidence="5 6">
    <name type="scientific">Virgisporangium ochraceum</name>
    <dbReference type="NCBI Taxonomy" id="65505"/>
    <lineage>
        <taxon>Bacteria</taxon>
        <taxon>Bacillati</taxon>
        <taxon>Actinomycetota</taxon>
        <taxon>Actinomycetes</taxon>
        <taxon>Micromonosporales</taxon>
        <taxon>Micromonosporaceae</taxon>
        <taxon>Virgisporangium</taxon>
    </lineage>
</organism>
<dbReference type="InterPro" id="IPR001650">
    <property type="entry name" value="Helicase_C-like"/>
</dbReference>
<evidence type="ECO:0000256" key="3">
    <source>
        <dbReference type="SAM" id="MobiDB-lite"/>
    </source>
</evidence>
<keyword evidence="6" id="KW-1185">Reference proteome</keyword>
<dbReference type="SMART" id="SM00487">
    <property type="entry name" value="DEXDc"/>
    <property type="match status" value="1"/>
</dbReference>
<evidence type="ECO:0000259" key="4">
    <source>
        <dbReference type="PROSITE" id="PS51192"/>
    </source>
</evidence>
<dbReference type="Pfam" id="PF09369">
    <property type="entry name" value="MZB"/>
    <property type="match status" value="1"/>
</dbReference>
<dbReference type="SUPFAM" id="SSF52540">
    <property type="entry name" value="P-loop containing nucleoside triphosphate hydrolases"/>
    <property type="match status" value="2"/>
</dbReference>
<dbReference type="InterPro" id="IPR014001">
    <property type="entry name" value="Helicase_ATP-bd"/>
</dbReference>